<dbReference type="EMBL" id="UINC01089864">
    <property type="protein sequence ID" value="SVC41301.1"/>
    <property type="molecule type" value="Genomic_DNA"/>
</dbReference>
<dbReference type="SUPFAM" id="SSF110069">
    <property type="entry name" value="ApaG-like"/>
    <property type="match status" value="1"/>
</dbReference>
<accession>A0A382M2A7</accession>
<dbReference type="Gene3D" id="2.60.40.1470">
    <property type="entry name" value="ApaG domain"/>
    <property type="match status" value="1"/>
</dbReference>
<evidence type="ECO:0000313" key="3">
    <source>
        <dbReference type="EMBL" id="SVC41301.1"/>
    </source>
</evidence>
<dbReference type="GO" id="GO:0070987">
    <property type="term" value="P:error-free translesion synthesis"/>
    <property type="evidence" value="ECO:0007669"/>
    <property type="project" value="TreeGrafter"/>
</dbReference>
<reference evidence="3" key="1">
    <citation type="submission" date="2018-05" db="EMBL/GenBank/DDBJ databases">
        <authorList>
            <person name="Lanie J.A."/>
            <person name="Ng W.-L."/>
            <person name="Kazmierczak K.M."/>
            <person name="Andrzejewski T.M."/>
            <person name="Davidsen T.M."/>
            <person name="Wayne K.J."/>
            <person name="Tettelin H."/>
            <person name="Glass J.I."/>
            <person name="Rusch D."/>
            <person name="Podicherti R."/>
            <person name="Tsui H.-C.T."/>
            <person name="Winkler M.E."/>
        </authorList>
    </citation>
    <scope>NUCLEOTIDE SEQUENCE</scope>
</reference>
<gene>
    <name evidence="3" type="ORF">METZ01_LOCUS294155</name>
</gene>
<name>A0A382M2A7_9ZZZZ</name>
<organism evidence="3">
    <name type="scientific">marine metagenome</name>
    <dbReference type="NCBI Taxonomy" id="408172"/>
    <lineage>
        <taxon>unclassified sequences</taxon>
        <taxon>metagenomes</taxon>
        <taxon>ecological metagenomes</taxon>
    </lineage>
</organism>
<proteinExistence type="inferred from homology"/>
<dbReference type="NCBIfam" id="NF003967">
    <property type="entry name" value="PRK05461.1"/>
    <property type="match status" value="1"/>
</dbReference>
<feature type="domain" description="ApaG" evidence="2">
    <location>
        <begin position="7"/>
        <end position="131"/>
    </location>
</feature>
<dbReference type="PANTHER" id="PTHR14289:SF16">
    <property type="entry name" value="POLYMERASE DELTA-INTERACTING PROTEIN 2"/>
    <property type="match status" value="1"/>
</dbReference>
<dbReference type="InterPro" id="IPR036767">
    <property type="entry name" value="ApaG_sf"/>
</dbReference>
<protein>
    <recommendedName>
        <fullName evidence="1">Protein ApaG</fullName>
    </recommendedName>
</protein>
<dbReference type="HAMAP" id="MF_00791">
    <property type="entry name" value="ApaG"/>
    <property type="match status" value="1"/>
</dbReference>
<evidence type="ECO:0000256" key="1">
    <source>
        <dbReference type="ARBA" id="ARBA00017693"/>
    </source>
</evidence>
<dbReference type="PROSITE" id="PS51087">
    <property type="entry name" value="APAG"/>
    <property type="match status" value="1"/>
</dbReference>
<dbReference type="InterPro" id="IPR023065">
    <property type="entry name" value="Uncharacterised_ApaG"/>
</dbReference>
<dbReference type="Pfam" id="PF04379">
    <property type="entry name" value="DUF525"/>
    <property type="match status" value="1"/>
</dbReference>
<sequence length="131" mass="14236">MSNMDESELCDTIKVDVKTAYLPNHSSPEECRFVFAYTITIRNVGETPTQLLTRSWLITDADGKVQEVHGDGVVGEQPHIPAGSYHSYSSGAVLETPVGTMEGTYGMLTNEGMLFNASIPLFRLAVPGVLN</sequence>
<dbReference type="InterPro" id="IPR007474">
    <property type="entry name" value="ApaG_domain"/>
</dbReference>
<dbReference type="PANTHER" id="PTHR14289">
    <property type="entry name" value="F-BOX ONLY PROTEIN 3"/>
    <property type="match status" value="1"/>
</dbReference>
<dbReference type="AlphaFoldDB" id="A0A382M2A7"/>
<evidence type="ECO:0000259" key="2">
    <source>
        <dbReference type="PROSITE" id="PS51087"/>
    </source>
</evidence>